<dbReference type="Gene3D" id="1.10.510.10">
    <property type="entry name" value="Transferase(Phosphotransferase) domain 1"/>
    <property type="match status" value="1"/>
</dbReference>
<name>A0AAW1KY86_SAPOF</name>
<sequence length="706" mass="79095">MSKSSYDHQARSSVGFSPDQISVGSVTKKSSSSSGKHRDRKAFLRRFEDSRIFKAYLEDWYKEISESDLEAFDLPFELVELQKFDYALEGVSFQQLIRMPSAIYASTSHGVEATAYLAVEDFLHASVKGLWEAFWSEGEPLPLYVACHHSENMKFYQAERAIATDKLDGLCAAAVLVKNDRHPHGKWDEVLELALLTPDIGSLSVNGARMPPLSVLGEALYFAVRILVSRSLSKKGISESPSPVFVLLVDSQYAGVIKVEGDVRNLELNANKVYECAANWIKHHSHIAISPVDRVWNKLGNANWRDIGALQVLFATFHSILQFAGVPKQSIEDLAADHSCRLQERRIERQLADTALNGHDVSLYQQGQASLEIVEVAEEATIRERDEQMKLVVGSVLWLEDSNYNKGFQITDICSDGELPYYIANSLDDPGKPLFLYIGSHPSQVEPAWENMDVWYQVQRQTKVLTVMKQKGLSSKNLPQLSASGKLTHLGDSQRSNSRVDHDNHWCGTPVLVTSPVGDTLTNMLRNSRFGSDESIKCCHDCLAALSTAARSGIRHGDIRPENVIRVTSGVGRPYFVLIGWGRAVMEERDRPTMNLHFSSTYALQQGKLCSASDAESLVYMLYYCSGGELPELDSVEGALQWRERAWSRRLIQQKLGDMSAVLKAFADYVDSLCGTPYPIDYDIWLRRLKRHMREDDLGKGIDTSS</sequence>
<reference evidence="2" key="1">
    <citation type="submission" date="2024-03" db="EMBL/GenBank/DDBJ databases">
        <title>WGS assembly of Saponaria officinalis var. Norfolk2.</title>
        <authorList>
            <person name="Jenkins J."/>
            <person name="Shu S."/>
            <person name="Grimwood J."/>
            <person name="Barry K."/>
            <person name="Goodstein D."/>
            <person name="Schmutz J."/>
            <person name="Leebens-Mack J."/>
            <person name="Osbourn A."/>
        </authorList>
    </citation>
    <scope>NUCLEOTIDE SEQUENCE [LARGE SCALE GENOMIC DNA]</scope>
    <source>
        <strain evidence="2">JIC</strain>
    </source>
</reference>
<gene>
    <name evidence="2" type="ORF">RND81_05G137000</name>
</gene>
<feature type="compositionally biased region" description="Basic and acidic residues" evidence="1">
    <location>
        <begin position="1"/>
        <end position="10"/>
    </location>
</feature>
<evidence type="ECO:0000256" key="1">
    <source>
        <dbReference type="SAM" id="MobiDB-lite"/>
    </source>
</evidence>
<comment type="caution">
    <text evidence="2">The sequence shown here is derived from an EMBL/GenBank/DDBJ whole genome shotgun (WGS) entry which is preliminary data.</text>
</comment>
<dbReference type="Proteomes" id="UP001443914">
    <property type="component" value="Unassembled WGS sequence"/>
</dbReference>
<dbReference type="PANTHER" id="PTHR35118:SF3">
    <property type="entry name" value="PROTEIN KINASE SUPERFAMILY PROTEIN"/>
    <property type="match status" value="1"/>
</dbReference>
<organism evidence="2 3">
    <name type="scientific">Saponaria officinalis</name>
    <name type="common">Common soapwort</name>
    <name type="synonym">Lychnis saponaria</name>
    <dbReference type="NCBI Taxonomy" id="3572"/>
    <lineage>
        <taxon>Eukaryota</taxon>
        <taxon>Viridiplantae</taxon>
        <taxon>Streptophyta</taxon>
        <taxon>Embryophyta</taxon>
        <taxon>Tracheophyta</taxon>
        <taxon>Spermatophyta</taxon>
        <taxon>Magnoliopsida</taxon>
        <taxon>eudicotyledons</taxon>
        <taxon>Gunneridae</taxon>
        <taxon>Pentapetalae</taxon>
        <taxon>Caryophyllales</taxon>
        <taxon>Caryophyllaceae</taxon>
        <taxon>Caryophylleae</taxon>
        <taxon>Saponaria</taxon>
    </lineage>
</organism>
<protein>
    <recommendedName>
        <fullName evidence="4">Protein kinase domain-containing protein</fullName>
    </recommendedName>
</protein>
<dbReference type="InterPro" id="IPR011009">
    <property type="entry name" value="Kinase-like_dom_sf"/>
</dbReference>
<dbReference type="AlphaFoldDB" id="A0AAW1KY86"/>
<evidence type="ECO:0008006" key="4">
    <source>
        <dbReference type="Google" id="ProtNLM"/>
    </source>
</evidence>
<proteinExistence type="predicted"/>
<accession>A0AAW1KY86</accession>
<dbReference type="SUPFAM" id="SSF56112">
    <property type="entry name" value="Protein kinase-like (PK-like)"/>
    <property type="match status" value="1"/>
</dbReference>
<evidence type="ECO:0000313" key="2">
    <source>
        <dbReference type="EMBL" id="KAK9725325.1"/>
    </source>
</evidence>
<keyword evidence="3" id="KW-1185">Reference proteome</keyword>
<dbReference type="PANTHER" id="PTHR35118">
    <property type="entry name" value="KINASE FAMILY PROTEIN"/>
    <property type="match status" value="1"/>
</dbReference>
<feature type="region of interest" description="Disordered" evidence="1">
    <location>
        <begin position="1"/>
        <end position="37"/>
    </location>
</feature>
<evidence type="ECO:0000313" key="3">
    <source>
        <dbReference type="Proteomes" id="UP001443914"/>
    </source>
</evidence>
<feature type="compositionally biased region" description="Low complexity" evidence="1">
    <location>
        <begin position="22"/>
        <end position="34"/>
    </location>
</feature>
<dbReference type="EMBL" id="JBDFQZ010000005">
    <property type="protein sequence ID" value="KAK9725325.1"/>
    <property type="molecule type" value="Genomic_DNA"/>
</dbReference>